<dbReference type="InterPro" id="IPR050336">
    <property type="entry name" value="Chromosome_partition/occlusion"/>
</dbReference>
<evidence type="ECO:0000256" key="2">
    <source>
        <dbReference type="SAM" id="MobiDB-lite"/>
    </source>
</evidence>
<dbReference type="Pfam" id="PF07506">
    <property type="entry name" value="RepB"/>
    <property type="match status" value="1"/>
</dbReference>
<evidence type="ECO:0000313" key="5">
    <source>
        <dbReference type="Proteomes" id="UP000244932"/>
    </source>
</evidence>
<dbReference type="SUPFAM" id="SSF110849">
    <property type="entry name" value="ParB/Sulfiredoxin"/>
    <property type="match status" value="1"/>
</dbReference>
<dbReference type="Gene3D" id="3.90.1530.30">
    <property type="match status" value="1"/>
</dbReference>
<dbReference type="Pfam" id="PF02195">
    <property type="entry name" value="ParB_N"/>
    <property type="match status" value="1"/>
</dbReference>
<dbReference type="InterPro" id="IPR004437">
    <property type="entry name" value="ParB/RepB/Spo0J"/>
</dbReference>
<dbReference type="InterPro" id="IPR011111">
    <property type="entry name" value="Plasmid_RepB"/>
</dbReference>
<dbReference type="GO" id="GO:0005694">
    <property type="term" value="C:chromosome"/>
    <property type="evidence" value="ECO:0007669"/>
    <property type="project" value="TreeGrafter"/>
</dbReference>
<dbReference type="EMBL" id="OMKW01000005">
    <property type="protein sequence ID" value="SPF31121.1"/>
    <property type="molecule type" value="Genomic_DNA"/>
</dbReference>
<dbReference type="GO" id="GO:0007059">
    <property type="term" value="P:chromosome segregation"/>
    <property type="evidence" value="ECO:0007669"/>
    <property type="project" value="TreeGrafter"/>
</dbReference>
<evidence type="ECO:0000313" key="4">
    <source>
        <dbReference type="EMBL" id="SPF31121.1"/>
    </source>
</evidence>
<protein>
    <submittedName>
        <fullName evidence="4">Chromosome-partitioning protein ParB</fullName>
    </submittedName>
</protein>
<evidence type="ECO:0000259" key="3">
    <source>
        <dbReference type="SMART" id="SM00470"/>
    </source>
</evidence>
<feature type="domain" description="ParB-like N-terminal" evidence="3">
    <location>
        <begin position="52"/>
        <end position="143"/>
    </location>
</feature>
<reference evidence="4 5" key="1">
    <citation type="submission" date="2018-03" db="EMBL/GenBank/DDBJ databases">
        <authorList>
            <person name="Keele B.F."/>
        </authorList>
    </citation>
    <scope>NUCLEOTIDE SEQUENCE [LARGE SCALE GENOMIC DNA]</scope>
    <source>
        <strain evidence="4 5">CeCT 8812</strain>
    </source>
</reference>
<dbReference type="InterPro" id="IPR003115">
    <property type="entry name" value="ParB_N"/>
</dbReference>
<dbReference type="Gene3D" id="1.10.10.2830">
    <property type="match status" value="1"/>
</dbReference>
<keyword evidence="5" id="KW-1185">Reference proteome</keyword>
<sequence length="315" mass="34568">MARKDLLKGLMDGGDDAPSPAPSSDAARPRYQKGAIGAVSRSIAELKSRSLTEIDADLIDPGGLEDRLDLNQEDHLALVESIREHGQQVPILVRPNPDGSGRFEIVYGRRRVAALRTLGRPVKAMVRDLDDRDLIIAQGQENTARRDLTFIEKANFARQMRDGGYDRKTICDALHLDKTVISRMLQVADAIPAEVIRAIGAAPGAGRPRWLKLAELLKGAQLSIEEAVDVAEGTGPQASSDDRFAALITALTKPRPAPASEAPQQIVTEDGTKVGALRRSRGRVSLDFEDARFADWLTRLLPEFHSTWRESEDRD</sequence>
<dbReference type="SMART" id="SM00470">
    <property type="entry name" value="ParB"/>
    <property type="match status" value="1"/>
</dbReference>
<dbReference type="NCBIfam" id="TIGR03454">
    <property type="entry name" value="partition_RepB"/>
    <property type="match status" value="1"/>
</dbReference>
<feature type="region of interest" description="Disordered" evidence="2">
    <location>
        <begin position="1"/>
        <end position="32"/>
    </location>
</feature>
<dbReference type="SUPFAM" id="SSF109709">
    <property type="entry name" value="KorB DNA-binding domain-like"/>
    <property type="match status" value="1"/>
</dbReference>
<feature type="compositionally biased region" description="Low complexity" evidence="2">
    <location>
        <begin position="16"/>
        <end position="26"/>
    </location>
</feature>
<dbReference type="InterPro" id="IPR037972">
    <property type="entry name" value="RepB_N"/>
</dbReference>
<gene>
    <name evidence="4" type="primary">parB_2</name>
    <name evidence="4" type="ORF">POI8812_03472</name>
</gene>
<dbReference type="AlphaFoldDB" id="A0A2R8AFW9"/>
<proteinExistence type="inferred from homology"/>
<accession>A0A2R8AFW9</accession>
<dbReference type="InterPro" id="IPR017819">
    <property type="entry name" value="Plasmid_partition_RepB"/>
</dbReference>
<dbReference type="Proteomes" id="UP000244932">
    <property type="component" value="Unassembled WGS sequence"/>
</dbReference>
<dbReference type="GO" id="GO:0003677">
    <property type="term" value="F:DNA binding"/>
    <property type="evidence" value="ECO:0007669"/>
    <property type="project" value="InterPro"/>
</dbReference>
<dbReference type="RefSeq" id="WP_108783881.1">
    <property type="nucleotide sequence ID" value="NZ_OMKW01000005.1"/>
</dbReference>
<dbReference type="NCBIfam" id="TIGR00180">
    <property type="entry name" value="parB_part"/>
    <property type="match status" value="1"/>
</dbReference>
<name>A0A2R8AFW9_9RHOB</name>
<comment type="similarity">
    <text evidence="1">Belongs to the ParB family.</text>
</comment>
<dbReference type="PANTHER" id="PTHR33375">
    <property type="entry name" value="CHROMOSOME-PARTITIONING PROTEIN PARB-RELATED"/>
    <property type="match status" value="1"/>
</dbReference>
<dbReference type="PANTHER" id="PTHR33375:SF1">
    <property type="entry name" value="CHROMOSOME-PARTITIONING PROTEIN PARB-RELATED"/>
    <property type="match status" value="1"/>
</dbReference>
<organism evidence="4 5">
    <name type="scientific">Pontivivens insulae</name>
    <dbReference type="NCBI Taxonomy" id="1639689"/>
    <lineage>
        <taxon>Bacteria</taxon>
        <taxon>Pseudomonadati</taxon>
        <taxon>Pseudomonadota</taxon>
        <taxon>Alphaproteobacteria</taxon>
        <taxon>Rhodobacterales</taxon>
        <taxon>Paracoccaceae</taxon>
        <taxon>Pontivivens</taxon>
    </lineage>
</organism>
<dbReference type="CDD" id="cd16405">
    <property type="entry name" value="RepB_like_N"/>
    <property type="match status" value="1"/>
</dbReference>
<dbReference type="OrthoDB" id="7908920at2"/>
<dbReference type="InterPro" id="IPR036086">
    <property type="entry name" value="ParB/Sulfiredoxin_sf"/>
</dbReference>
<evidence type="ECO:0000256" key="1">
    <source>
        <dbReference type="ARBA" id="ARBA00006295"/>
    </source>
</evidence>